<dbReference type="Proteomes" id="UP000016986">
    <property type="component" value="Unassembled WGS sequence"/>
</dbReference>
<name>U3A9G7_9EURY</name>
<organism evidence="2 3">
    <name type="scientific">Halarchaeum acidiphilum MH1-52-1</name>
    <dbReference type="NCBI Taxonomy" id="1261545"/>
    <lineage>
        <taxon>Archaea</taxon>
        <taxon>Methanobacteriati</taxon>
        <taxon>Methanobacteriota</taxon>
        <taxon>Stenosarchaea group</taxon>
        <taxon>Halobacteria</taxon>
        <taxon>Halobacteriales</taxon>
        <taxon>Halobacteriaceae</taxon>
    </lineage>
</organism>
<evidence type="ECO:0000256" key="1">
    <source>
        <dbReference type="SAM" id="MobiDB-lite"/>
    </source>
</evidence>
<accession>U3A9G7</accession>
<sequence length="239" mass="26158">MEVRGERECTACGTRWSYYETGSVQCPECGSVRSVATEDERREHTDGAPTIDLDDAVLAAGRDDYRAAAREARDAVRDYTHERGFVRGGELLDLDDAVLAAWELRYVAAAFARSFDHTEDEAYYFVSLLRGAPAGDRPPASDVPDSMRAARGNGYADAVADYRADVRRFLDGGPERTDALDLLASLDDHVRRTHALDGDVPPATAERLVTAARAIGRYARDGDEDDAEAARDAIDTLAR</sequence>
<feature type="region of interest" description="Disordered" evidence="1">
    <location>
        <begin position="220"/>
        <end position="239"/>
    </location>
</feature>
<dbReference type="Pfam" id="PF23430">
    <property type="entry name" value="DUF7117"/>
    <property type="match status" value="1"/>
</dbReference>
<reference evidence="2 3" key="1">
    <citation type="submission" date="2013-09" db="EMBL/GenBank/DDBJ databases">
        <title>Whole genome sequencing of Halarchaeum acidiphilum strain MH1-52-1.</title>
        <authorList>
            <person name="Shimane Y."/>
            <person name="Minegishi H."/>
            <person name="Nishi S."/>
            <person name="Echigo A."/>
            <person name="Shuto A."/>
            <person name="Konishi M."/>
            <person name="Ito T."/>
            <person name="Ohkuma M."/>
            <person name="Ohta Y."/>
            <person name="Nagano Y."/>
            <person name="Tsubouchi T."/>
            <person name="Mori K."/>
            <person name="Usui K."/>
            <person name="Kamekura M."/>
            <person name="Usami R."/>
            <person name="Takaki Y."/>
            <person name="Hatada Y."/>
        </authorList>
    </citation>
    <scope>NUCLEOTIDE SEQUENCE [LARGE SCALE GENOMIC DNA]</scope>
    <source>
        <strain evidence="2 3">JCM 16109</strain>
    </source>
</reference>
<keyword evidence="3" id="KW-1185">Reference proteome</keyword>
<dbReference type="RefSeq" id="WP_021779545.1">
    <property type="nucleotide sequence ID" value="NZ_BATA01000002.1"/>
</dbReference>
<protein>
    <recommendedName>
        <fullName evidence="4">TFIIB-type zinc ribbon-containing protein</fullName>
    </recommendedName>
</protein>
<dbReference type="InterPro" id="IPR055541">
    <property type="entry name" value="DUF7117"/>
</dbReference>
<dbReference type="eggNOG" id="arCOG04625">
    <property type="taxonomic scope" value="Archaea"/>
</dbReference>
<dbReference type="OrthoDB" id="341613at2157"/>
<proteinExistence type="predicted"/>
<gene>
    <name evidence="2" type="ORF">MBEHAL_0158</name>
</gene>
<evidence type="ECO:0000313" key="2">
    <source>
        <dbReference type="EMBL" id="GAD51398.1"/>
    </source>
</evidence>
<feature type="compositionally biased region" description="Basic and acidic residues" evidence="1">
    <location>
        <begin position="228"/>
        <end position="239"/>
    </location>
</feature>
<comment type="caution">
    <text evidence="2">The sequence shown here is derived from an EMBL/GenBank/DDBJ whole genome shotgun (WGS) entry which is preliminary data.</text>
</comment>
<evidence type="ECO:0008006" key="4">
    <source>
        <dbReference type="Google" id="ProtNLM"/>
    </source>
</evidence>
<evidence type="ECO:0000313" key="3">
    <source>
        <dbReference type="Proteomes" id="UP000016986"/>
    </source>
</evidence>
<dbReference type="EMBL" id="BATA01000002">
    <property type="protein sequence ID" value="GAD51398.1"/>
    <property type="molecule type" value="Genomic_DNA"/>
</dbReference>
<dbReference type="AlphaFoldDB" id="U3A9G7"/>